<dbReference type="GO" id="GO:0016787">
    <property type="term" value="F:hydrolase activity"/>
    <property type="evidence" value="ECO:0007669"/>
    <property type="project" value="UniProtKB-KW"/>
</dbReference>
<dbReference type="Gene3D" id="3.40.50.1820">
    <property type="entry name" value="alpha/beta hydrolase"/>
    <property type="match status" value="1"/>
</dbReference>
<gene>
    <name evidence="3" type="ORF">GCM10010361_08220</name>
</gene>
<comment type="caution">
    <text evidence="3">The sequence shown here is derived from an EMBL/GenBank/DDBJ whole genome shotgun (WGS) entry which is preliminary data.</text>
</comment>
<evidence type="ECO:0000256" key="1">
    <source>
        <dbReference type="SAM" id="MobiDB-lite"/>
    </source>
</evidence>
<sequence>MVQETGVRGTGSALMTRDAAARTVTAAVLVLHGGCEEGLGAPRRGNLAGARMRPFTWAIERATAGDGVFVGEVRYRHRGWNGDREDAALDARRALDELVQRVGEVPVVLVGHSMGGRAALRAAGHPRVRSVVALAPWCPEGEPVAHLDGRRLVLVHGDRDRTTDPHDSWRFAARAAEAGARPCTVTMRGGDHPMLRRAGDWHRLTVSLVTGLLGTEPLPPRVADRLSGGTGNADPLEW</sequence>
<accession>A0ABN0ZGI0</accession>
<dbReference type="SUPFAM" id="SSF53474">
    <property type="entry name" value="alpha/beta-Hydrolases"/>
    <property type="match status" value="1"/>
</dbReference>
<evidence type="ECO:0000313" key="3">
    <source>
        <dbReference type="EMBL" id="GAA0446619.1"/>
    </source>
</evidence>
<feature type="domain" description="AB hydrolase-1" evidence="2">
    <location>
        <begin position="28"/>
        <end position="226"/>
    </location>
</feature>
<protein>
    <submittedName>
        <fullName evidence="3">Alpha/beta hydrolase</fullName>
    </submittedName>
</protein>
<evidence type="ECO:0000259" key="2">
    <source>
        <dbReference type="Pfam" id="PF12697"/>
    </source>
</evidence>
<dbReference type="EMBL" id="BAAABY010000007">
    <property type="protein sequence ID" value="GAA0446619.1"/>
    <property type="molecule type" value="Genomic_DNA"/>
</dbReference>
<keyword evidence="3" id="KW-0378">Hydrolase</keyword>
<dbReference type="InterPro" id="IPR029058">
    <property type="entry name" value="AB_hydrolase_fold"/>
</dbReference>
<dbReference type="InterPro" id="IPR000073">
    <property type="entry name" value="AB_hydrolase_1"/>
</dbReference>
<name>A0ABN0ZGI0_9ACTN</name>
<organism evidence="3 4">
    <name type="scientific">Streptomyces olivaceiscleroticus</name>
    <dbReference type="NCBI Taxonomy" id="68245"/>
    <lineage>
        <taxon>Bacteria</taxon>
        <taxon>Bacillati</taxon>
        <taxon>Actinomycetota</taxon>
        <taxon>Actinomycetes</taxon>
        <taxon>Kitasatosporales</taxon>
        <taxon>Streptomycetaceae</taxon>
        <taxon>Streptomyces</taxon>
    </lineage>
</organism>
<feature type="region of interest" description="Disordered" evidence="1">
    <location>
        <begin position="218"/>
        <end position="238"/>
    </location>
</feature>
<reference evidence="3 4" key="1">
    <citation type="journal article" date="2019" name="Int. J. Syst. Evol. Microbiol.">
        <title>The Global Catalogue of Microorganisms (GCM) 10K type strain sequencing project: providing services to taxonomists for standard genome sequencing and annotation.</title>
        <authorList>
            <consortium name="The Broad Institute Genomics Platform"/>
            <consortium name="The Broad Institute Genome Sequencing Center for Infectious Disease"/>
            <person name="Wu L."/>
            <person name="Ma J."/>
        </authorList>
    </citation>
    <scope>NUCLEOTIDE SEQUENCE [LARGE SCALE GENOMIC DNA]</scope>
    <source>
        <strain evidence="3 4">JCM 4805</strain>
    </source>
</reference>
<evidence type="ECO:0000313" key="4">
    <source>
        <dbReference type="Proteomes" id="UP001500909"/>
    </source>
</evidence>
<dbReference type="RefSeq" id="WP_428837565.1">
    <property type="nucleotide sequence ID" value="NZ_BAAABY010000007.1"/>
</dbReference>
<proteinExistence type="predicted"/>
<keyword evidence="4" id="KW-1185">Reference proteome</keyword>
<dbReference type="Proteomes" id="UP001500909">
    <property type="component" value="Unassembled WGS sequence"/>
</dbReference>
<dbReference type="Pfam" id="PF12697">
    <property type="entry name" value="Abhydrolase_6"/>
    <property type="match status" value="1"/>
</dbReference>